<reference evidence="1" key="1">
    <citation type="journal article" date="2019" name="bioRxiv">
        <title>The Genome of the Zebra Mussel, Dreissena polymorpha: A Resource for Invasive Species Research.</title>
        <authorList>
            <person name="McCartney M.A."/>
            <person name="Auch B."/>
            <person name="Kono T."/>
            <person name="Mallez S."/>
            <person name="Zhang Y."/>
            <person name="Obille A."/>
            <person name="Becker A."/>
            <person name="Abrahante J.E."/>
            <person name="Garbe J."/>
            <person name="Badalamenti J.P."/>
            <person name="Herman A."/>
            <person name="Mangelson H."/>
            <person name="Liachko I."/>
            <person name="Sullivan S."/>
            <person name="Sone E.D."/>
            <person name="Koren S."/>
            <person name="Silverstein K.A.T."/>
            <person name="Beckman K.B."/>
            <person name="Gohl D.M."/>
        </authorList>
    </citation>
    <scope>NUCLEOTIDE SEQUENCE</scope>
    <source>
        <strain evidence="1">Duluth1</strain>
        <tissue evidence="1">Whole animal</tissue>
    </source>
</reference>
<dbReference type="EMBL" id="JAIWYP010000005">
    <property type="protein sequence ID" value="KAH3818105.1"/>
    <property type="molecule type" value="Genomic_DNA"/>
</dbReference>
<accession>A0A9D4JN01</accession>
<keyword evidence="2" id="KW-1185">Reference proteome</keyword>
<name>A0A9D4JN01_DREPO</name>
<proteinExistence type="predicted"/>
<evidence type="ECO:0000313" key="1">
    <source>
        <dbReference type="EMBL" id="KAH3818105.1"/>
    </source>
</evidence>
<reference evidence="1" key="2">
    <citation type="submission" date="2020-11" db="EMBL/GenBank/DDBJ databases">
        <authorList>
            <person name="McCartney M.A."/>
            <person name="Auch B."/>
            <person name="Kono T."/>
            <person name="Mallez S."/>
            <person name="Becker A."/>
            <person name="Gohl D.M."/>
            <person name="Silverstein K.A.T."/>
            <person name="Koren S."/>
            <person name="Bechman K.B."/>
            <person name="Herman A."/>
            <person name="Abrahante J.E."/>
            <person name="Garbe J."/>
        </authorList>
    </citation>
    <scope>NUCLEOTIDE SEQUENCE</scope>
    <source>
        <strain evidence="1">Duluth1</strain>
        <tissue evidence="1">Whole animal</tissue>
    </source>
</reference>
<dbReference type="AlphaFoldDB" id="A0A9D4JN01"/>
<evidence type="ECO:0000313" key="2">
    <source>
        <dbReference type="Proteomes" id="UP000828390"/>
    </source>
</evidence>
<protein>
    <submittedName>
        <fullName evidence="1">Uncharacterized protein</fullName>
    </submittedName>
</protein>
<gene>
    <name evidence="1" type="ORF">DPMN_119701</name>
</gene>
<comment type="caution">
    <text evidence="1">The sequence shown here is derived from an EMBL/GenBank/DDBJ whole genome shotgun (WGS) entry which is preliminary data.</text>
</comment>
<dbReference type="Proteomes" id="UP000828390">
    <property type="component" value="Unassembled WGS sequence"/>
</dbReference>
<sequence length="79" mass="9069">MTRGATIPKGSNKLFAVDRTSFEKRPIRQINLENKGISNQVPAYTKATLSRQITLVKIYAFEIIVQIICWEEFQNLKVV</sequence>
<organism evidence="1 2">
    <name type="scientific">Dreissena polymorpha</name>
    <name type="common">Zebra mussel</name>
    <name type="synonym">Mytilus polymorpha</name>
    <dbReference type="NCBI Taxonomy" id="45954"/>
    <lineage>
        <taxon>Eukaryota</taxon>
        <taxon>Metazoa</taxon>
        <taxon>Spiralia</taxon>
        <taxon>Lophotrochozoa</taxon>
        <taxon>Mollusca</taxon>
        <taxon>Bivalvia</taxon>
        <taxon>Autobranchia</taxon>
        <taxon>Heteroconchia</taxon>
        <taxon>Euheterodonta</taxon>
        <taxon>Imparidentia</taxon>
        <taxon>Neoheterodontei</taxon>
        <taxon>Myida</taxon>
        <taxon>Dreissenoidea</taxon>
        <taxon>Dreissenidae</taxon>
        <taxon>Dreissena</taxon>
    </lineage>
</organism>